<dbReference type="OrthoDB" id="6285070at2759"/>
<organism evidence="3">
    <name type="scientific">Echinostoma caproni</name>
    <dbReference type="NCBI Taxonomy" id="27848"/>
    <lineage>
        <taxon>Eukaryota</taxon>
        <taxon>Metazoa</taxon>
        <taxon>Spiralia</taxon>
        <taxon>Lophotrochozoa</taxon>
        <taxon>Platyhelminthes</taxon>
        <taxon>Trematoda</taxon>
        <taxon>Digenea</taxon>
        <taxon>Plagiorchiida</taxon>
        <taxon>Echinostomata</taxon>
        <taxon>Echinostomatoidea</taxon>
        <taxon>Echinostomatidae</taxon>
        <taxon>Echinostoma</taxon>
    </lineage>
</organism>
<reference evidence="1 2" key="2">
    <citation type="submission" date="2018-11" db="EMBL/GenBank/DDBJ databases">
        <authorList>
            <consortium name="Pathogen Informatics"/>
        </authorList>
    </citation>
    <scope>NUCLEOTIDE SEQUENCE [LARGE SCALE GENOMIC DNA]</scope>
    <source>
        <strain evidence="1 2">Egypt</strain>
    </source>
</reference>
<dbReference type="Proteomes" id="UP000272942">
    <property type="component" value="Unassembled WGS sequence"/>
</dbReference>
<keyword evidence="2" id="KW-1185">Reference proteome</keyword>
<dbReference type="EMBL" id="UZAN01041370">
    <property type="protein sequence ID" value="VDP72803.1"/>
    <property type="molecule type" value="Genomic_DNA"/>
</dbReference>
<sequence length="108" mass="12142">MNDSQQSTLRLEELTQIARYLAIAAVKARRTCVPTSAPNQDISFSEEDPAYQAWFRYFMQLQLQDSQIRSELVQRTNTVNAIAGYPTGTSYVNQPTVERPVAPAGVFI</sequence>
<protein>
    <submittedName>
        <fullName evidence="3">BSD domain-containing protein</fullName>
    </submittedName>
</protein>
<proteinExistence type="predicted"/>
<evidence type="ECO:0000313" key="1">
    <source>
        <dbReference type="EMBL" id="VDP72803.1"/>
    </source>
</evidence>
<gene>
    <name evidence="1" type="ORF">ECPE_LOCUS4501</name>
</gene>
<evidence type="ECO:0000313" key="2">
    <source>
        <dbReference type="Proteomes" id="UP000272942"/>
    </source>
</evidence>
<accession>A0A183AC16</accession>
<dbReference type="AlphaFoldDB" id="A0A183AC16"/>
<dbReference type="WBParaSite" id="ECPE_0000451301-mRNA-1">
    <property type="protein sequence ID" value="ECPE_0000451301-mRNA-1"/>
    <property type="gene ID" value="ECPE_0000451301"/>
</dbReference>
<reference evidence="3" key="1">
    <citation type="submission" date="2016-06" db="UniProtKB">
        <authorList>
            <consortium name="WormBaseParasite"/>
        </authorList>
    </citation>
    <scope>IDENTIFICATION</scope>
</reference>
<name>A0A183AC16_9TREM</name>
<evidence type="ECO:0000313" key="3">
    <source>
        <dbReference type="WBParaSite" id="ECPE_0000451301-mRNA-1"/>
    </source>
</evidence>